<dbReference type="GO" id="GO:0043565">
    <property type="term" value="F:sequence-specific DNA binding"/>
    <property type="evidence" value="ECO:0007669"/>
    <property type="project" value="InterPro"/>
</dbReference>
<dbReference type="InterPro" id="IPR037923">
    <property type="entry name" value="HTH-like"/>
</dbReference>
<dbReference type="AlphaFoldDB" id="A0A9D1H1L4"/>
<dbReference type="Proteomes" id="UP000824165">
    <property type="component" value="Unassembled WGS sequence"/>
</dbReference>
<evidence type="ECO:0000256" key="1">
    <source>
        <dbReference type="ARBA" id="ARBA00023015"/>
    </source>
</evidence>
<dbReference type="Gene3D" id="1.10.10.60">
    <property type="entry name" value="Homeodomain-like"/>
    <property type="match status" value="2"/>
</dbReference>
<evidence type="ECO:0000313" key="6">
    <source>
        <dbReference type="Proteomes" id="UP000824165"/>
    </source>
</evidence>
<name>A0A9D1H1L4_9FIRM</name>
<dbReference type="InterPro" id="IPR003313">
    <property type="entry name" value="AraC-bd"/>
</dbReference>
<sequence>MERNEEGRLPIAVRGIARRLQRHIVRREGHTLYQVSLITKGSGVYIDEGGIKHDLKRGSVFMFRPGVPHEYYGITRDFENYWVNIDGNGIEEMFTYIGVDESCVYLIDDEYDIDRIILMFDEVRRAYWDARSGENASIKNGISAELDYNKYIESDMIASTSAYSLIGNIAILLNRAKHGPAKGGAGELAPVLEMIQRRYMENIGVTDMAEELGVSVNKIAAMFKKAYGITPGRFLMNTRLNFAELFLRRMEYKTVKQISEMAGFSNSGYFIRVFKSKFGVTPETYREMYKGAKS</sequence>
<reference evidence="5" key="2">
    <citation type="journal article" date="2021" name="PeerJ">
        <title>Extensive microbial diversity within the chicken gut microbiome revealed by metagenomics and culture.</title>
        <authorList>
            <person name="Gilroy R."/>
            <person name="Ravi A."/>
            <person name="Getino M."/>
            <person name="Pursley I."/>
            <person name="Horton D.L."/>
            <person name="Alikhan N.F."/>
            <person name="Baker D."/>
            <person name="Gharbi K."/>
            <person name="Hall N."/>
            <person name="Watson M."/>
            <person name="Adriaenssens E.M."/>
            <person name="Foster-Nyarko E."/>
            <person name="Jarju S."/>
            <person name="Secka A."/>
            <person name="Antonio M."/>
            <person name="Oren A."/>
            <person name="Chaudhuri R.R."/>
            <person name="La Ragione R."/>
            <person name="Hildebrand F."/>
            <person name="Pallen M.J."/>
        </authorList>
    </citation>
    <scope>NUCLEOTIDE SEQUENCE</scope>
    <source>
        <strain evidence="5">CHK181-108</strain>
    </source>
</reference>
<dbReference type="EMBL" id="DVLU01000017">
    <property type="protein sequence ID" value="HIT84665.1"/>
    <property type="molecule type" value="Genomic_DNA"/>
</dbReference>
<evidence type="ECO:0000259" key="4">
    <source>
        <dbReference type="PROSITE" id="PS01124"/>
    </source>
</evidence>
<evidence type="ECO:0000313" key="5">
    <source>
        <dbReference type="EMBL" id="HIT84665.1"/>
    </source>
</evidence>
<feature type="domain" description="HTH araC/xylS-type" evidence="4">
    <location>
        <begin position="189"/>
        <end position="288"/>
    </location>
</feature>
<reference evidence="5" key="1">
    <citation type="submission" date="2020-10" db="EMBL/GenBank/DDBJ databases">
        <authorList>
            <person name="Gilroy R."/>
        </authorList>
    </citation>
    <scope>NUCLEOTIDE SEQUENCE</scope>
    <source>
        <strain evidence="5">CHK181-108</strain>
    </source>
</reference>
<dbReference type="PANTHER" id="PTHR43280">
    <property type="entry name" value="ARAC-FAMILY TRANSCRIPTIONAL REGULATOR"/>
    <property type="match status" value="1"/>
</dbReference>
<dbReference type="InterPro" id="IPR018060">
    <property type="entry name" value="HTH_AraC"/>
</dbReference>
<dbReference type="InterPro" id="IPR009057">
    <property type="entry name" value="Homeodomain-like_sf"/>
</dbReference>
<organism evidence="5 6">
    <name type="scientific">Candidatus Ornithomonoglobus intestinigallinarum</name>
    <dbReference type="NCBI Taxonomy" id="2840894"/>
    <lineage>
        <taxon>Bacteria</taxon>
        <taxon>Bacillati</taxon>
        <taxon>Bacillota</taxon>
        <taxon>Clostridia</taxon>
        <taxon>Candidatus Ornithomonoglobus</taxon>
    </lineage>
</organism>
<dbReference type="GO" id="GO:0003700">
    <property type="term" value="F:DNA-binding transcription factor activity"/>
    <property type="evidence" value="ECO:0007669"/>
    <property type="project" value="InterPro"/>
</dbReference>
<keyword evidence="2" id="KW-0238">DNA-binding</keyword>
<dbReference type="Gene3D" id="2.60.120.280">
    <property type="entry name" value="Regulatory protein AraC"/>
    <property type="match status" value="1"/>
</dbReference>
<keyword evidence="3" id="KW-0804">Transcription</keyword>
<proteinExistence type="predicted"/>
<comment type="caution">
    <text evidence="5">The sequence shown here is derived from an EMBL/GenBank/DDBJ whole genome shotgun (WGS) entry which is preliminary data.</text>
</comment>
<accession>A0A9D1H1L4</accession>
<dbReference type="PROSITE" id="PS00041">
    <property type="entry name" value="HTH_ARAC_FAMILY_1"/>
    <property type="match status" value="1"/>
</dbReference>
<keyword evidence="1" id="KW-0805">Transcription regulation</keyword>
<dbReference type="PANTHER" id="PTHR43280:SF28">
    <property type="entry name" value="HTH-TYPE TRANSCRIPTIONAL ACTIVATOR RHAS"/>
    <property type="match status" value="1"/>
</dbReference>
<dbReference type="SMART" id="SM00342">
    <property type="entry name" value="HTH_ARAC"/>
    <property type="match status" value="1"/>
</dbReference>
<dbReference type="Pfam" id="PF02311">
    <property type="entry name" value="AraC_binding"/>
    <property type="match status" value="1"/>
</dbReference>
<dbReference type="PROSITE" id="PS01124">
    <property type="entry name" value="HTH_ARAC_FAMILY_2"/>
    <property type="match status" value="1"/>
</dbReference>
<dbReference type="InterPro" id="IPR020449">
    <property type="entry name" value="Tscrpt_reg_AraC-type_HTH"/>
</dbReference>
<gene>
    <name evidence="5" type="ORF">IAA60_02040</name>
</gene>
<dbReference type="SUPFAM" id="SSF46689">
    <property type="entry name" value="Homeodomain-like"/>
    <property type="match status" value="2"/>
</dbReference>
<dbReference type="SUPFAM" id="SSF51215">
    <property type="entry name" value="Regulatory protein AraC"/>
    <property type="match status" value="1"/>
</dbReference>
<dbReference type="InterPro" id="IPR018062">
    <property type="entry name" value="HTH_AraC-typ_CS"/>
</dbReference>
<dbReference type="PRINTS" id="PR00032">
    <property type="entry name" value="HTHARAC"/>
</dbReference>
<evidence type="ECO:0000256" key="2">
    <source>
        <dbReference type="ARBA" id="ARBA00023125"/>
    </source>
</evidence>
<dbReference type="Pfam" id="PF12833">
    <property type="entry name" value="HTH_18"/>
    <property type="match status" value="1"/>
</dbReference>
<protein>
    <submittedName>
        <fullName evidence="5">AraC family transcriptional regulator</fullName>
    </submittedName>
</protein>
<evidence type="ECO:0000256" key="3">
    <source>
        <dbReference type="ARBA" id="ARBA00023163"/>
    </source>
</evidence>